<evidence type="ECO:0000313" key="2">
    <source>
        <dbReference type="Proteomes" id="UP000824533"/>
    </source>
</evidence>
<protein>
    <submittedName>
        <fullName evidence="1">Uncharacterized protein</fullName>
    </submittedName>
</protein>
<name>A0ACC1D921_9NEOP</name>
<organism evidence="1 2">
    <name type="scientific">Dendrolimus kikuchii</name>
    <dbReference type="NCBI Taxonomy" id="765133"/>
    <lineage>
        <taxon>Eukaryota</taxon>
        <taxon>Metazoa</taxon>
        <taxon>Ecdysozoa</taxon>
        <taxon>Arthropoda</taxon>
        <taxon>Hexapoda</taxon>
        <taxon>Insecta</taxon>
        <taxon>Pterygota</taxon>
        <taxon>Neoptera</taxon>
        <taxon>Endopterygota</taxon>
        <taxon>Lepidoptera</taxon>
        <taxon>Glossata</taxon>
        <taxon>Ditrysia</taxon>
        <taxon>Bombycoidea</taxon>
        <taxon>Lasiocampidae</taxon>
        <taxon>Dendrolimus</taxon>
    </lineage>
</organism>
<comment type="caution">
    <text evidence="1">The sequence shown here is derived from an EMBL/GenBank/DDBJ whole genome shotgun (WGS) entry which is preliminary data.</text>
</comment>
<sequence length="351" mass="38589">MLRFVTLTVALALAAAGPNPYQGIFQIDISPEEAQKYLANPPFTDPQLSGRTAVLPLVKYNDPSFRTAEAGPTLGHYWKNGKEIENTNDYLEEVYNARQYHGQDGLGAYVYGYETPESAKAENRVRSGNVAGAYTYKSPDNKDPIKVRYWADSQGFHQEDNLPKVVLTPQEEAPDVKAARIAHEKAWAEAAAAARKQPDPQFYLHRGEYYPANNYQAQASEQQATYVAAPLEGQASEQKPTYVAAPLEGQASEQKPTYIAAPLEGQASAQQATYVAAPVEGQAREGKSYSGVPSGYPSTTPKYYEETEPTGPPRGFFYSYEYPVSIIVPKNQETPNYSGYSDAVSVNSARQ</sequence>
<keyword evidence="2" id="KW-1185">Reference proteome</keyword>
<accession>A0ACC1D921</accession>
<evidence type="ECO:0000313" key="1">
    <source>
        <dbReference type="EMBL" id="KAJ0180151.1"/>
    </source>
</evidence>
<gene>
    <name evidence="1" type="ORF">K1T71_004742</name>
</gene>
<reference evidence="1 2" key="1">
    <citation type="journal article" date="2021" name="Front. Genet.">
        <title>Chromosome-Level Genome Assembly Reveals Significant Gene Expansion in the Toll and IMD Signaling Pathways of Dendrolimus kikuchii.</title>
        <authorList>
            <person name="Zhou J."/>
            <person name="Wu P."/>
            <person name="Xiong Z."/>
            <person name="Liu N."/>
            <person name="Zhao N."/>
            <person name="Ji M."/>
            <person name="Qiu Y."/>
            <person name="Yang B."/>
        </authorList>
    </citation>
    <scope>NUCLEOTIDE SEQUENCE [LARGE SCALE GENOMIC DNA]</scope>
    <source>
        <strain evidence="1">Ann1</strain>
    </source>
</reference>
<dbReference type="EMBL" id="CM034393">
    <property type="protein sequence ID" value="KAJ0180151.1"/>
    <property type="molecule type" value="Genomic_DNA"/>
</dbReference>
<proteinExistence type="predicted"/>
<dbReference type="Proteomes" id="UP000824533">
    <property type="component" value="Linkage Group LG07"/>
</dbReference>